<dbReference type="AlphaFoldDB" id="A0AAE1TG69"/>
<evidence type="ECO:0000259" key="1">
    <source>
        <dbReference type="PROSITE" id="PS50104"/>
    </source>
</evidence>
<proteinExistence type="predicted"/>
<reference evidence="2" key="1">
    <citation type="submission" date="2023-10" db="EMBL/GenBank/DDBJ databases">
        <title>Chromosome-level genome of the transformable northern wattle, Acacia crassicarpa.</title>
        <authorList>
            <person name="Massaro I."/>
            <person name="Sinha N.R."/>
            <person name="Poethig S."/>
            <person name="Leichty A.R."/>
        </authorList>
    </citation>
    <scope>NUCLEOTIDE SEQUENCE</scope>
    <source>
        <strain evidence="2">Acra3RX</strain>
        <tissue evidence="2">Leaf</tissue>
    </source>
</reference>
<name>A0AAE1TG69_9FABA</name>
<feature type="domain" description="TIR" evidence="1">
    <location>
        <begin position="1"/>
        <end position="87"/>
    </location>
</feature>
<evidence type="ECO:0000313" key="2">
    <source>
        <dbReference type="EMBL" id="KAK4284057.1"/>
    </source>
</evidence>
<comment type="caution">
    <text evidence="2">The sequence shown here is derived from an EMBL/GenBank/DDBJ whole genome shotgun (WGS) entry which is preliminary data.</text>
</comment>
<dbReference type="SUPFAM" id="SSF52200">
    <property type="entry name" value="Toll/Interleukin receptor TIR domain"/>
    <property type="match status" value="1"/>
</dbReference>
<gene>
    <name evidence="2" type="ORF">QN277_000936</name>
</gene>
<protein>
    <recommendedName>
        <fullName evidence="1">TIR domain-containing protein</fullName>
    </recommendedName>
</protein>
<dbReference type="Pfam" id="PF01582">
    <property type="entry name" value="TIR"/>
    <property type="match status" value="1"/>
</dbReference>
<dbReference type="PROSITE" id="PS50104">
    <property type="entry name" value="TIR"/>
    <property type="match status" value="1"/>
</dbReference>
<dbReference type="EMBL" id="JAWXYG010000001">
    <property type="protein sequence ID" value="KAK4284057.1"/>
    <property type="molecule type" value="Genomic_DNA"/>
</dbReference>
<organism evidence="2 3">
    <name type="scientific">Acacia crassicarpa</name>
    <name type="common">northern wattle</name>
    <dbReference type="NCBI Taxonomy" id="499986"/>
    <lineage>
        <taxon>Eukaryota</taxon>
        <taxon>Viridiplantae</taxon>
        <taxon>Streptophyta</taxon>
        <taxon>Embryophyta</taxon>
        <taxon>Tracheophyta</taxon>
        <taxon>Spermatophyta</taxon>
        <taxon>Magnoliopsida</taxon>
        <taxon>eudicotyledons</taxon>
        <taxon>Gunneridae</taxon>
        <taxon>Pentapetalae</taxon>
        <taxon>rosids</taxon>
        <taxon>fabids</taxon>
        <taxon>Fabales</taxon>
        <taxon>Fabaceae</taxon>
        <taxon>Caesalpinioideae</taxon>
        <taxon>mimosoid clade</taxon>
        <taxon>Acacieae</taxon>
        <taxon>Acacia</taxon>
    </lineage>
</organism>
<keyword evidence="3" id="KW-1185">Reference proteome</keyword>
<dbReference type="Gene3D" id="3.40.50.10140">
    <property type="entry name" value="Toll/interleukin-1 receptor homology (TIR) domain"/>
    <property type="match status" value="1"/>
</dbReference>
<accession>A0AAE1TG69</accession>
<sequence length="112" mass="12693">MEEHRVQGQVVLPVFYGVDPSKVRNQISSFGDSFQDLIQRTSPTNDQVLRWKTDLREAGGIAGFVVLNSRNESEDIKNIVEHVCEVLDKKDLFIVEHPVGVNSRVQDLIKMS</sequence>
<dbReference type="Proteomes" id="UP001293593">
    <property type="component" value="Unassembled WGS sequence"/>
</dbReference>
<dbReference type="InterPro" id="IPR000157">
    <property type="entry name" value="TIR_dom"/>
</dbReference>
<dbReference type="GO" id="GO:0007165">
    <property type="term" value="P:signal transduction"/>
    <property type="evidence" value="ECO:0007669"/>
    <property type="project" value="InterPro"/>
</dbReference>
<evidence type="ECO:0000313" key="3">
    <source>
        <dbReference type="Proteomes" id="UP001293593"/>
    </source>
</evidence>
<dbReference type="InterPro" id="IPR035897">
    <property type="entry name" value="Toll_tir_struct_dom_sf"/>
</dbReference>